<reference evidence="1 2" key="1">
    <citation type="submission" date="2023-03" db="EMBL/GenBank/DDBJ databases">
        <title>WGS of Gossypium arboreum.</title>
        <authorList>
            <person name="Yu D."/>
        </authorList>
    </citation>
    <scope>NUCLEOTIDE SEQUENCE [LARGE SCALE GENOMIC DNA]</scope>
    <source>
        <tissue evidence="1">Leaf</tissue>
    </source>
</reference>
<dbReference type="EMBL" id="JARKNE010000008">
    <property type="protein sequence ID" value="KAK5813410.1"/>
    <property type="molecule type" value="Genomic_DNA"/>
</dbReference>
<dbReference type="Gene3D" id="3.60.10.10">
    <property type="entry name" value="Endonuclease/exonuclease/phosphatase"/>
    <property type="match status" value="1"/>
</dbReference>
<sequence length="310" mass="36951">MEKFQNTLEEYQLNDVGFTGNWFTWERGNLPERNIQERLDRGVANEKWLLMFSEAKIQHLVHSFSDHYPLLVVTRREEERQKGNSFKFKAWWTLEDSFVDEVKKLWGIAAGDFLQKLKFVSKGLKKWARKIQMNRKRKKEFLTAKLLELIEAERDDTNLAEIIDMKIQLNFEIEKDEYYWEQRARLNCLKFGDRNAAYFHSQATQRRMRNQIIKLQNEEGRDTEDVKEMESIARAYFQNLFTAGNTTIYEQLIMGIDRYVYKEDNRKLIAPYTGEEVREALFRMGSTKAPGEDGFPALFNQKCWTRSCTK</sequence>
<dbReference type="SUPFAM" id="SSF56219">
    <property type="entry name" value="DNase I-like"/>
    <property type="match status" value="1"/>
</dbReference>
<accession>A0ABR0P522</accession>
<name>A0ABR0P522_GOSAR</name>
<dbReference type="PANTHER" id="PTHR33710">
    <property type="entry name" value="BNAC02G09200D PROTEIN"/>
    <property type="match status" value="1"/>
</dbReference>
<evidence type="ECO:0000313" key="2">
    <source>
        <dbReference type="Proteomes" id="UP001358586"/>
    </source>
</evidence>
<proteinExistence type="predicted"/>
<evidence type="ECO:0008006" key="3">
    <source>
        <dbReference type="Google" id="ProtNLM"/>
    </source>
</evidence>
<dbReference type="Proteomes" id="UP001358586">
    <property type="component" value="Chromosome 8"/>
</dbReference>
<organism evidence="1 2">
    <name type="scientific">Gossypium arboreum</name>
    <name type="common">Tree cotton</name>
    <name type="synonym">Gossypium nanking</name>
    <dbReference type="NCBI Taxonomy" id="29729"/>
    <lineage>
        <taxon>Eukaryota</taxon>
        <taxon>Viridiplantae</taxon>
        <taxon>Streptophyta</taxon>
        <taxon>Embryophyta</taxon>
        <taxon>Tracheophyta</taxon>
        <taxon>Spermatophyta</taxon>
        <taxon>Magnoliopsida</taxon>
        <taxon>eudicotyledons</taxon>
        <taxon>Gunneridae</taxon>
        <taxon>Pentapetalae</taxon>
        <taxon>rosids</taxon>
        <taxon>malvids</taxon>
        <taxon>Malvales</taxon>
        <taxon>Malvaceae</taxon>
        <taxon>Malvoideae</taxon>
        <taxon>Gossypium</taxon>
    </lineage>
</organism>
<comment type="caution">
    <text evidence="1">The sequence shown here is derived from an EMBL/GenBank/DDBJ whole genome shotgun (WGS) entry which is preliminary data.</text>
</comment>
<dbReference type="InterPro" id="IPR036691">
    <property type="entry name" value="Endo/exonu/phosph_ase_sf"/>
</dbReference>
<gene>
    <name evidence="1" type="ORF">PVK06_028860</name>
</gene>
<keyword evidence="2" id="KW-1185">Reference proteome</keyword>
<protein>
    <recommendedName>
        <fullName evidence="3">Reverse transcriptase</fullName>
    </recommendedName>
</protein>
<dbReference type="PANTHER" id="PTHR33710:SF62">
    <property type="entry name" value="DUF4283 DOMAIN PROTEIN"/>
    <property type="match status" value="1"/>
</dbReference>
<evidence type="ECO:0000313" key="1">
    <source>
        <dbReference type="EMBL" id="KAK5813410.1"/>
    </source>
</evidence>